<reference evidence="1 2" key="1">
    <citation type="submission" date="2016-12" db="EMBL/GenBank/DDBJ databases">
        <authorList>
            <person name="Song W.-J."/>
            <person name="Kurnit D.M."/>
        </authorList>
    </citation>
    <scope>NUCLEOTIDE SEQUENCE [LARGE SCALE GENOMIC DNA]</scope>
    <source>
        <strain evidence="1 2">HSG9</strain>
    </source>
</reference>
<keyword evidence="2" id="KW-1185">Reference proteome</keyword>
<dbReference type="AlphaFoldDB" id="A0A1V6LRF8"/>
<dbReference type="RefSeq" id="WP_080319094.1">
    <property type="nucleotide sequence ID" value="NZ_MTBC01000005.1"/>
</dbReference>
<comment type="caution">
    <text evidence="1">The sequence shown here is derived from an EMBL/GenBank/DDBJ whole genome shotgun (WGS) entry which is preliminary data.</text>
</comment>
<dbReference type="Proteomes" id="UP000191680">
    <property type="component" value="Unassembled WGS sequence"/>
</dbReference>
<sequence length="199" mass="23251">MRVTILLLFISVNFIIGQEAKNEKSNITFIKSKKVSKTFNARAHTLIKGKNTKRVMVRCKIIPSNNQMDINSFSLIDSINKLRYRLSDISAYYVYGGPKINQYLIEKPYNKKGEEIEVSYAKYDPSIKDSFLDYEFKGYKICESKFPFSSGQRISTYYGVVESKKKFTIDLFFDIPKDLLEHKGYELYFGDQKIKNIEF</sequence>
<accession>A0A1V6LRF8</accession>
<organism evidence="1 2">
    <name type="scientific">Croceivirga radicis</name>
    <dbReference type="NCBI Taxonomy" id="1929488"/>
    <lineage>
        <taxon>Bacteria</taxon>
        <taxon>Pseudomonadati</taxon>
        <taxon>Bacteroidota</taxon>
        <taxon>Flavobacteriia</taxon>
        <taxon>Flavobacteriales</taxon>
        <taxon>Flavobacteriaceae</taxon>
        <taxon>Croceivirga</taxon>
    </lineage>
</organism>
<gene>
    <name evidence="1" type="ORF">BUL40_09695</name>
</gene>
<evidence type="ECO:0000313" key="2">
    <source>
        <dbReference type="Proteomes" id="UP000191680"/>
    </source>
</evidence>
<dbReference type="OrthoDB" id="1426087at2"/>
<evidence type="ECO:0000313" key="1">
    <source>
        <dbReference type="EMBL" id="OQD42780.1"/>
    </source>
</evidence>
<proteinExistence type="predicted"/>
<protein>
    <recommendedName>
        <fullName evidence="3">DUF3857 domain-containing protein</fullName>
    </recommendedName>
</protein>
<evidence type="ECO:0008006" key="3">
    <source>
        <dbReference type="Google" id="ProtNLM"/>
    </source>
</evidence>
<dbReference type="EMBL" id="MTBC01000005">
    <property type="protein sequence ID" value="OQD42780.1"/>
    <property type="molecule type" value="Genomic_DNA"/>
</dbReference>
<name>A0A1V6LRF8_9FLAO</name>